<accession>A0A1H8S2Z9</accession>
<gene>
    <name evidence="5" type="ORF">SAMN05192574_111158</name>
</gene>
<dbReference type="InterPro" id="IPR036291">
    <property type="entry name" value="NAD(P)-bd_dom_sf"/>
</dbReference>
<dbReference type="InterPro" id="IPR002347">
    <property type="entry name" value="SDR_fam"/>
</dbReference>
<proteinExistence type="inferred from homology"/>
<dbReference type="Proteomes" id="UP000198942">
    <property type="component" value="Unassembled WGS sequence"/>
</dbReference>
<evidence type="ECO:0000256" key="4">
    <source>
        <dbReference type="RuleBase" id="RU000363"/>
    </source>
</evidence>
<dbReference type="CDD" id="cd05324">
    <property type="entry name" value="carb_red_PTCR-like_SDR_c"/>
    <property type="match status" value="1"/>
</dbReference>
<keyword evidence="3" id="KW-0560">Oxidoreductase</keyword>
<dbReference type="SUPFAM" id="SSF51735">
    <property type="entry name" value="NAD(P)-binding Rossmann-fold domains"/>
    <property type="match status" value="1"/>
</dbReference>
<dbReference type="RefSeq" id="WP_091218310.1">
    <property type="nucleotide sequence ID" value="NZ_FOCL01000011.1"/>
</dbReference>
<keyword evidence="6" id="KW-1185">Reference proteome</keyword>
<evidence type="ECO:0000256" key="3">
    <source>
        <dbReference type="ARBA" id="ARBA00023002"/>
    </source>
</evidence>
<dbReference type="OrthoDB" id="5786478at2"/>
<evidence type="ECO:0000256" key="2">
    <source>
        <dbReference type="ARBA" id="ARBA00022857"/>
    </source>
</evidence>
<dbReference type="GO" id="GO:0016616">
    <property type="term" value="F:oxidoreductase activity, acting on the CH-OH group of donors, NAD or NADP as acceptor"/>
    <property type="evidence" value="ECO:0007669"/>
    <property type="project" value="InterPro"/>
</dbReference>
<dbReference type="EMBL" id="FOCL01000011">
    <property type="protein sequence ID" value="SEO73071.1"/>
    <property type="molecule type" value="Genomic_DNA"/>
</dbReference>
<protein>
    <submittedName>
        <fullName evidence="5">NAD(P)-dependent dehydrogenase, short-chain alcohol dehydrogenase family</fullName>
    </submittedName>
</protein>
<dbReference type="PANTHER" id="PTHR43490:SF99">
    <property type="entry name" value="SHORT-CHAIN DEHYDROGENASE_REDUCTASE"/>
    <property type="match status" value="1"/>
</dbReference>
<sequence length="241" mass="26402">MEKQTVLITGANKGIGLESARQLANAGYYIYLGSRDQNRGQKAVEQLKAEGLNDVELLLIDVTDEASVQKAHDELATKIDHLDVLINNAGIPGAFPQKADTVSDDTMKEVFEVNFFGVIRTVRIFIDLVKKSPNPRIVNVTSDLGSLTYHNDPNWEHYEVKSAAYGPSKTALNAYTVALAYDLKDQVKVNMVNPGYTNTEFNGNRGPKPVEDGAAPIVKYAMIGADGPTGKYFSDYGESPW</sequence>
<dbReference type="PANTHER" id="PTHR43490">
    <property type="entry name" value="(+)-NEOMENTHOL DEHYDROGENASE"/>
    <property type="match status" value="1"/>
</dbReference>
<organism evidence="5 6">
    <name type="scientific">Mucilaginibacter gossypiicola</name>
    <dbReference type="NCBI Taxonomy" id="551995"/>
    <lineage>
        <taxon>Bacteria</taxon>
        <taxon>Pseudomonadati</taxon>
        <taxon>Bacteroidota</taxon>
        <taxon>Sphingobacteriia</taxon>
        <taxon>Sphingobacteriales</taxon>
        <taxon>Sphingobacteriaceae</taxon>
        <taxon>Mucilaginibacter</taxon>
    </lineage>
</organism>
<evidence type="ECO:0000313" key="6">
    <source>
        <dbReference type="Proteomes" id="UP000198942"/>
    </source>
</evidence>
<dbReference type="AlphaFoldDB" id="A0A1H8S2Z9"/>
<comment type="similarity">
    <text evidence="1 4">Belongs to the short-chain dehydrogenases/reductases (SDR) family.</text>
</comment>
<dbReference type="InterPro" id="IPR045313">
    <property type="entry name" value="CBR1-like"/>
</dbReference>
<dbReference type="Pfam" id="PF00106">
    <property type="entry name" value="adh_short"/>
    <property type="match status" value="1"/>
</dbReference>
<reference evidence="6" key="1">
    <citation type="submission" date="2016-10" db="EMBL/GenBank/DDBJ databases">
        <authorList>
            <person name="Varghese N."/>
            <person name="Submissions S."/>
        </authorList>
    </citation>
    <scope>NUCLEOTIDE SEQUENCE [LARGE SCALE GENOMIC DNA]</scope>
    <source>
        <strain evidence="6">Gh-48</strain>
    </source>
</reference>
<keyword evidence="2" id="KW-0521">NADP</keyword>
<evidence type="ECO:0000256" key="1">
    <source>
        <dbReference type="ARBA" id="ARBA00006484"/>
    </source>
</evidence>
<dbReference type="Gene3D" id="3.40.50.720">
    <property type="entry name" value="NAD(P)-binding Rossmann-like Domain"/>
    <property type="match status" value="1"/>
</dbReference>
<dbReference type="STRING" id="551995.SAMN05192574_111158"/>
<dbReference type="PRINTS" id="PR00080">
    <property type="entry name" value="SDRFAMILY"/>
</dbReference>
<name>A0A1H8S2Z9_9SPHI</name>
<evidence type="ECO:0000313" key="5">
    <source>
        <dbReference type="EMBL" id="SEO73071.1"/>
    </source>
</evidence>
<dbReference type="PRINTS" id="PR00081">
    <property type="entry name" value="GDHRDH"/>
</dbReference>